<dbReference type="AlphaFoldDB" id="A0A0N4YTK0"/>
<feature type="signal peptide" evidence="1">
    <location>
        <begin position="1"/>
        <end position="19"/>
    </location>
</feature>
<evidence type="ECO:0000313" key="2">
    <source>
        <dbReference type="EMBL" id="VDL84310.1"/>
    </source>
</evidence>
<sequence length="68" mass="7158">MLLLLLTATASRSATPALARIDLVGARVSAVLWLGGAACGSPARRELALPPPYALHTHTLNLEWLLAD</sequence>
<accession>A0A0N4YTK0</accession>
<dbReference type="WBParaSite" id="NBR_0002057201-mRNA-1">
    <property type="protein sequence ID" value="NBR_0002057201-mRNA-1"/>
    <property type="gene ID" value="NBR_0002057201"/>
</dbReference>
<evidence type="ECO:0000313" key="4">
    <source>
        <dbReference type="WBParaSite" id="NBR_0002057201-mRNA-1"/>
    </source>
</evidence>
<feature type="chain" id="PRO_5043126034" evidence="1">
    <location>
        <begin position="20"/>
        <end position="68"/>
    </location>
</feature>
<reference evidence="4" key="1">
    <citation type="submission" date="2017-02" db="UniProtKB">
        <authorList>
            <consortium name="WormBaseParasite"/>
        </authorList>
    </citation>
    <scope>IDENTIFICATION</scope>
</reference>
<dbReference type="Proteomes" id="UP000271162">
    <property type="component" value="Unassembled WGS sequence"/>
</dbReference>
<evidence type="ECO:0000256" key="1">
    <source>
        <dbReference type="SAM" id="SignalP"/>
    </source>
</evidence>
<name>A0A0N4YTK0_NIPBR</name>
<reference evidence="2 3" key="2">
    <citation type="submission" date="2018-11" db="EMBL/GenBank/DDBJ databases">
        <authorList>
            <consortium name="Pathogen Informatics"/>
        </authorList>
    </citation>
    <scope>NUCLEOTIDE SEQUENCE [LARGE SCALE GENOMIC DNA]</scope>
</reference>
<protein>
    <submittedName>
        <fullName evidence="4">Secreted protein</fullName>
    </submittedName>
</protein>
<dbReference type="EMBL" id="UYSL01025290">
    <property type="protein sequence ID" value="VDL84310.1"/>
    <property type="molecule type" value="Genomic_DNA"/>
</dbReference>
<evidence type="ECO:0000313" key="3">
    <source>
        <dbReference type="Proteomes" id="UP000271162"/>
    </source>
</evidence>
<proteinExistence type="predicted"/>
<keyword evidence="1" id="KW-0732">Signal</keyword>
<organism evidence="4">
    <name type="scientific">Nippostrongylus brasiliensis</name>
    <name type="common">Rat hookworm</name>
    <dbReference type="NCBI Taxonomy" id="27835"/>
    <lineage>
        <taxon>Eukaryota</taxon>
        <taxon>Metazoa</taxon>
        <taxon>Ecdysozoa</taxon>
        <taxon>Nematoda</taxon>
        <taxon>Chromadorea</taxon>
        <taxon>Rhabditida</taxon>
        <taxon>Rhabditina</taxon>
        <taxon>Rhabditomorpha</taxon>
        <taxon>Strongyloidea</taxon>
        <taxon>Heligmosomidae</taxon>
        <taxon>Nippostrongylus</taxon>
    </lineage>
</organism>
<gene>
    <name evidence="2" type="ORF">NBR_LOCUS20573</name>
</gene>
<keyword evidence="3" id="KW-1185">Reference proteome</keyword>